<dbReference type="CDD" id="cd20621">
    <property type="entry name" value="CYP5011A1-like"/>
    <property type="match status" value="1"/>
</dbReference>
<keyword evidence="6 8" id="KW-0503">Monooxygenase</keyword>
<evidence type="ECO:0000256" key="3">
    <source>
        <dbReference type="ARBA" id="ARBA00022723"/>
    </source>
</evidence>
<dbReference type="InterPro" id="IPR001128">
    <property type="entry name" value="Cyt_P450"/>
</dbReference>
<evidence type="ECO:0000256" key="7">
    <source>
        <dbReference type="PIRSR" id="PIRSR602401-1"/>
    </source>
</evidence>
<dbReference type="PRINTS" id="PR00385">
    <property type="entry name" value="P450"/>
</dbReference>
<reference evidence="9" key="1">
    <citation type="journal article" date="2009" name="BMC Genomics">
        <title>Genome-wide identification and characterization of cytochrome P450 monooxygenase genes in the ciliate Tetrahymena thermophila.</title>
        <authorList>
            <person name="Fu C."/>
            <person name="Xiong J."/>
            <person name="Miao W."/>
        </authorList>
    </citation>
    <scope>NUCLEOTIDE SEQUENCE</scope>
    <source>
        <strain evidence="9">SB210</strain>
    </source>
</reference>
<gene>
    <name evidence="9" type="primary">CYP</name>
</gene>
<comment type="cofactor">
    <cofactor evidence="7">
        <name>heme</name>
        <dbReference type="ChEBI" id="CHEBI:30413"/>
    </cofactor>
</comment>
<comment type="similarity">
    <text evidence="1 8">Belongs to the cytochrome P450 family.</text>
</comment>
<dbReference type="AlphaFoldDB" id="B0FSU4"/>
<dbReference type="Gene3D" id="1.10.630.10">
    <property type="entry name" value="Cytochrome P450"/>
    <property type="match status" value="1"/>
</dbReference>
<proteinExistence type="inferred from homology"/>
<keyword evidence="3 7" id="KW-0479">Metal-binding</keyword>
<evidence type="ECO:0000256" key="1">
    <source>
        <dbReference type="ARBA" id="ARBA00010617"/>
    </source>
</evidence>
<dbReference type="PANTHER" id="PTHR24291:SF50">
    <property type="entry name" value="BIFUNCTIONAL ALBAFLAVENONE MONOOXYGENASE_TERPENE SYNTHASE"/>
    <property type="match status" value="1"/>
</dbReference>
<dbReference type="Pfam" id="PF00067">
    <property type="entry name" value="p450"/>
    <property type="match status" value="1"/>
</dbReference>
<organism evidence="9">
    <name type="scientific">Tetrahymena thermophila</name>
    <dbReference type="NCBI Taxonomy" id="5911"/>
    <lineage>
        <taxon>Eukaryota</taxon>
        <taxon>Sar</taxon>
        <taxon>Alveolata</taxon>
        <taxon>Ciliophora</taxon>
        <taxon>Intramacronucleata</taxon>
        <taxon>Oligohymenophorea</taxon>
        <taxon>Hymenostomatida</taxon>
        <taxon>Tetrahymenina</taxon>
        <taxon>Tetrahymenidae</taxon>
        <taxon>Tetrahymena</taxon>
    </lineage>
</organism>
<name>B0FSU4_TETTH</name>
<dbReference type="InterPro" id="IPR050196">
    <property type="entry name" value="Cytochrome_P450_Monoox"/>
</dbReference>
<dbReference type="GO" id="GO:0005506">
    <property type="term" value="F:iron ion binding"/>
    <property type="evidence" value="ECO:0007669"/>
    <property type="project" value="InterPro"/>
</dbReference>
<dbReference type="SUPFAM" id="SSF48264">
    <property type="entry name" value="Cytochrome P450"/>
    <property type="match status" value="1"/>
</dbReference>
<evidence type="ECO:0000256" key="8">
    <source>
        <dbReference type="RuleBase" id="RU000461"/>
    </source>
</evidence>
<evidence type="ECO:0000256" key="6">
    <source>
        <dbReference type="ARBA" id="ARBA00023033"/>
    </source>
</evidence>
<dbReference type="PANTHER" id="PTHR24291">
    <property type="entry name" value="CYTOCHROME P450 FAMILY 4"/>
    <property type="match status" value="1"/>
</dbReference>
<dbReference type="InterPro" id="IPR002401">
    <property type="entry name" value="Cyt_P450_E_grp-I"/>
</dbReference>
<dbReference type="InterPro" id="IPR017972">
    <property type="entry name" value="Cyt_P450_CS"/>
</dbReference>
<dbReference type="GO" id="GO:0016705">
    <property type="term" value="F:oxidoreductase activity, acting on paired donors, with incorporation or reduction of molecular oxygen"/>
    <property type="evidence" value="ECO:0007669"/>
    <property type="project" value="InterPro"/>
</dbReference>
<evidence type="ECO:0000256" key="4">
    <source>
        <dbReference type="ARBA" id="ARBA00023002"/>
    </source>
</evidence>
<keyword evidence="4 8" id="KW-0560">Oxidoreductase</keyword>
<evidence type="ECO:0000313" key="9">
    <source>
        <dbReference type="EMBL" id="ABY59987.1"/>
    </source>
</evidence>
<accession>B0FSU4</accession>
<evidence type="ECO:0000256" key="5">
    <source>
        <dbReference type="ARBA" id="ARBA00023004"/>
    </source>
</evidence>
<dbReference type="PROSITE" id="PS00086">
    <property type="entry name" value="CYTOCHROME_P450"/>
    <property type="match status" value="1"/>
</dbReference>
<dbReference type="EMBL" id="EU349056">
    <property type="protein sequence ID" value="ABY59987.1"/>
    <property type="molecule type" value="Genomic_DNA"/>
</dbReference>
<sequence length="495" mass="57610">MNIILILVLFLAAFIIVKLFILPYKLHKKYKKYGQGQFVPILGEILEFQQNLQKNQDMEYSLKHQLDKDPYQKVYVTNIGPYIKLRIFEPEIIRDFFQNQHNYKKFEFFTGNLMRFVNGIITAEGQDWKSSRKLFSQAFHFDYIQKLAPLIEKSTNTIIDEIIAKNELQNFNSITCMQELTGRVVIASFFGESLENERLKGRTIVETLSYILNALARQTGTLIYLIFGKKFFQLGLTKHSREINQLIEEFNSFLQNKIASKIEEIQNDIKQNGNTSNFSILAQLVSTSQIDQISRQQLFEDFKAFYLAGMDTTGHLLGMTMYYLTQYKDVYSKLQQEIDTNQDQSIQCISQLPYLNAVIKESLRYYGPANILFDRIATSDHVIGGIPIKKGMIITPFAISMHRNQNIFENPHAYNPSRWLDKKISEINSFSYIPFSSGQRNCIGQHLAQMQTKIILNKFIKKFNFSCPENYKLVMAFKFLSEPVDPLCLKLTLRQ</sequence>
<keyword evidence="2 7" id="KW-0349">Heme</keyword>
<feature type="binding site" description="axial binding residue" evidence="7">
    <location>
        <position position="442"/>
    </location>
    <ligand>
        <name>heme</name>
        <dbReference type="ChEBI" id="CHEBI:30413"/>
    </ligand>
    <ligandPart>
        <name>Fe</name>
        <dbReference type="ChEBI" id="CHEBI:18248"/>
    </ligandPart>
</feature>
<keyword evidence="5 7" id="KW-0408">Iron</keyword>
<evidence type="ECO:0000256" key="2">
    <source>
        <dbReference type="ARBA" id="ARBA00022617"/>
    </source>
</evidence>
<protein>
    <submittedName>
        <fullName evidence="9">Cytochrome P450 monooxygenase CYP5013B1</fullName>
    </submittedName>
</protein>
<dbReference type="PRINTS" id="PR00463">
    <property type="entry name" value="EP450I"/>
</dbReference>
<dbReference type="GO" id="GO:0004497">
    <property type="term" value="F:monooxygenase activity"/>
    <property type="evidence" value="ECO:0007669"/>
    <property type="project" value="UniProtKB-KW"/>
</dbReference>
<dbReference type="GO" id="GO:0020037">
    <property type="term" value="F:heme binding"/>
    <property type="evidence" value="ECO:0007669"/>
    <property type="project" value="InterPro"/>
</dbReference>
<dbReference type="InterPro" id="IPR036396">
    <property type="entry name" value="Cyt_P450_sf"/>
</dbReference>